<keyword evidence="3" id="KW-1185">Reference proteome</keyword>
<gene>
    <name evidence="2" type="ORF">CUNI_LOCUS6374</name>
</gene>
<organism evidence="2 3">
    <name type="scientific">Candidula unifasciata</name>
    <dbReference type="NCBI Taxonomy" id="100452"/>
    <lineage>
        <taxon>Eukaryota</taxon>
        <taxon>Metazoa</taxon>
        <taxon>Spiralia</taxon>
        <taxon>Lophotrochozoa</taxon>
        <taxon>Mollusca</taxon>
        <taxon>Gastropoda</taxon>
        <taxon>Heterobranchia</taxon>
        <taxon>Euthyneura</taxon>
        <taxon>Panpulmonata</taxon>
        <taxon>Eupulmonata</taxon>
        <taxon>Stylommatophora</taxon>
        <taxon>Helicina</taxon>
        <taxon>Helicoidea</taxon>
        <taxon>Geomitridae</taxon>
        <taxon>Candidula</taxon>
    </lineage>
</organism>
<name>A0A8S3Z2G5_9EUPU</name>
<dbReference type="AlphaFoldDB" id="A0A8S3Z2G5"/>
<feature type="signal peptide" evidence="1">
    <location>
        <begin position="1"/>
        <end position="23"/>
    </location>
</feature>
<comment type="caution">
    <text evidence="2">The sequence shown here is derived from an EMBL/GenBank/DDBJ whole genome shotgun (WGS) entry which is preliminary data.</text>
</comment>
<evidence type="ECO:0000256" key="1">
    <source>
        <dbReference type="SAM" id="SignalP"/>
    </source>
</evidence>
<dbReference type="Proteomes" id="UP000678393">
    <property type="component" value="Unassembled WGS sequence"/>
</dbReference>
<evidence type="ECO:0000313" key="2">
    <source>
        <dbReference type="EMBL" id="CAG5120816.1"/>
    </source>
</evidence>
<sequence length="408" mass="48808">MSRVYRSLLYMFIVVQMFGLSLCTKPVLLRQEASLDKPNQNLNQHRAPKTVAELHNIDKRETAVIAEDKRLRDFVGKRAQIEPVELQPLTPEQGFSELPIDAVADYEERQPDVHDGNTYIPEEHLFPSPQSSFEESYFLPPYYKRLRDFVGKREEKRLRDFVGKRLRDFVGKRSHILYDDGFTNEKRLRDFVGKRNDFIENSEDEFQPDVSKRLRDFVGKRDLSDNFRFKRAREFVGKRDDISKRLRDFVGKRAEYYPSYLLPRYDKRLRDFVGKREAYEIFDEGKRLRDFVGKRDGDDIFEEDKRLRDFVGKRDDKRAREFVGKRSDKRAREFVGKRDDKRAREFVGKRDDKRAREFVGKRFQFDGDSEEEPLAYKRLRDFVGKRNDFTDFDRPAVGKRLRDFVGRR</sequence>
<feature type="chain" id="PRO_5035781805" evidence="1">
    <location>
        <begin position="24"/>
        <end position="408"/>
    </location>
</feature>
<evidence type="ECO:0000313" key="3">
    <source>
        <dbReference type="Proteomes" id="UP000678393"/>
    </source>
</evidence>
<reference evidence="2" key="1">
    <citation type="submission" date="2021-04" db="EMBL/GenBank/DDBJ databases">
        <authorList>
            <consortium name="Molecular Ecology Group"/>
        </authorList>
    </citation>
    <scope>NUCLEOTIDE SEQUENCE</scope>
</reference>
<protein>
    <submittedName>
        <fullName evidence="2">Uncharacterized protein</fullName>
    </submittedName>
</protein>
<proteinExistence type="predicted"/>
<dbReference type="OrthoDB" id="6054663at2759"/>
<accession>A0A8S3Z2G5</accession>
<keyword evidence="1" id="KW-0732">Signal</keyword>
<dbReference type="EMBL" id="CAJHNH020000968">
    <property type="protein sequence ID" value="CAG5120816.1"/>
    <property type="molecule type" value="Genomic_DNA"/>
</dbReference>